<reference evidence="6" key="1">
    <citation type="submission" date="2023-01" db="EMBL/GenBank/DDBJ databases">
        <title>Genome assembly of the deep-sea coral Lophelia pertusa.</title>
        <authorList>
            <person name="Herrera S."/>
            <person name="Cordes E."/>
        </authorList>
    </citation>
    <scope>NUCLEOTIDE SEQUENCE</scope>
    <source>
        <strain evidence="6">USNM1676648</strain>
        <tissue evidence="6">Polyp</tissue>
    </source>
</reference>
<dbReference type="InterPro" id="IPR003191">
    <property type="entry name" value="Guanylate-bd/ATL_C"/>
</dbReference>
<dbReference type="SUPFAM" id="SSF48340">
    <property type="entry name" value="Interferon-induced guanylate-binding protein 1 (GBP1), C-terminal domain"/>
    <property type="match status" value="1"/>
</dbReference>
<keyword evidence="1" id="KW-0547">Nucleotide-binding</keyword>
<dbReference type="InterPro" id="IPR027417">
    <property type="entry name" value="P-loop_NTPase"/>
</dbReference>
<evidence type="ECO:0000256" key="1">
    <source>
        <dbReference type="ARBA" id="ARBA00022741"/>
    </source>
</evidence>
<keyword evidence="7" id="KW-1185">Reference proteome</keyword>
<evidence type="ECO:0000313" key="7">
    <source>
        <dbReference type="Proteomes" id="UP001163046"/>
    </source>
</evidence>
<dbReference type="Gene3D" id="1.20.1000.10">
    <property type="entry name" value="Guanylate-binding protein, C-terminal domain"/>
    <property type="match status" value="1"/>
</dbReference>
<dbReference type="InterPro" id="IPR036543">
    <property type="entry name" value="Guanylate-bd_C_sf"/>
</dbReference>
<sequence length="387" mass="43416">MAQMDLPSLLSLLSLRNVYDGGGGDGTECAIRIGMKKLASVFNTPASYPTEATFWKCNKEPVCVVSIAGPCRDGKSYILGEVFGQKEVFPIGHMVDPETMGLWMWIVPQKFQDLRGRDFRVILLDSEGIDAVTAEGQNDNQIFTLTVLLASVMIYNSRGVPKRTDLNSLDFIAHLSQRIRIRSKGGRDDQELFRNTFPSFIWLLRDVTLTLPSDCRDFNQYFSKRVFKDSTTSANGQTGQQKIVAESILSFFSGFESFALPAPSCDHDVMQDISKHRDKLDPKFLEEVKKFEVLLKSKLVPKRSINQGEYVTGEALATLVQLYTDAINDPDAIPNVEMAWDTYIKTKCSEAKKGALEMYDQVMKEQMSSGLPCGLEEILKNHEMAQT</sequence>
<dbReference type="Pfam" id="PF02841">
    <property type="entry name" value="GBP_C"/>
    <property type="match status" value="1"/>
</dbReference>
<comment type="similarity">
    <text evidence="4">Belongs to the TRAFAC class dynamin-like GTPase superfamily. GB1/RHD3 GTPase family.</text>
</comment>
<dbReference type="InterPro" id="IPR030386">
    <property type="entry name" value="G_GB1_RHD3_dom"/>
</dbReference>
<evidence type="ECO:0000313" key="6">
    <source>
        <dbReference type="EMBL" id="KAJ7380873.1"/>
    </source>
</evidence>
<keyword evidence="3" id="KW-0342">GTP-binding</keyword>
<accession>A0A9W9ZHV6</accession>
<proteinExistence type="inferred from homology"/>
<evidence type="ECO:0000256" key="2">
    <source>
        <dbReference type="ARBA" id="ARBA00022801"/>
    </source>
</evidence>
<protein>
    <recommendedName>
        <fullName evidence="5">GB1/RHD3-type G domain-containing protein</fullName>
    </recommendedName>
</protein>
<keyword evidence="2" id="KW-0378">Hydrolase</keyword>
<dbReference type="AlphaFoldDB" id="A0A9W9ZHV6"/>
<dbReference type="Gene3D" id="3.40.50.300">
    <property type="entry name" value="P-loop containing nucleotide triphosphate hydrolases"/>
    <property type="match status" value="1"/>
</dbReference>
<dbReference type="GO" id="GO:0005525">
    <property type="term" value="F:GTP binding"/>
    <property type="evidence" value="ECO:0007669"/>
    <property type="project" value="UniProtKB-KW"/>
</dbReference>
<dbReference type="SUPFAM" id="SSF52540">
    <property type="entry name" value="P-loop containing nucleoside triphosphate hydrolases"/>
    <property type="match status" value="1"/>
</dbReference>
<dbReference type="OrthoDB" id="2135133at2759"/>
<feature type="domain" description="GB1/RHD3-type G" evidence="5">
    <location>
        <begin position="59"/>
        <end position="209"/>
    </location>
</feature>
<organism evidence="6 7">
    <name type="scientific">Desmophyllum pertusum</name>
    <dbReference type="NCBI Taxonomy" id="174260"/>
    <lineage>
        <taxon>Eukaryota</taxon>
        <taxon>Metazoa</taxon>
        <taxon>Cnidaria</taxon>
        <taxon>Anthozoa</taxon>
        <taxon>Hexacorallia</taxon>
        <taxon>Scleractinia</taxon>
        <taxon>Caryophylliina</taxon>
        <taxon>Caryophylliidae</taxon>
        <taxon>Desmophyllum</taxon>
    </lineage>
</organism>
<dbReference type="EMBL" id="MU826351">
    <property type="protein sequence ID" value="KAJ7380873.1"/>
    <property type="molecule type" value="Genomic_DNA"/>
</dbReference>
<dbReference type="InterPro" id="IPR015894">
    <property type="entry name" value="Guanylate-bd_N"/>
</dbReference>
<evidence type="ECO:0000256" key="3">
    <source>
        <dbReference type="ARBA" id="ARBA00023134"/>
    </source>
</evidence>
<gene>
    <name evidence="6" type="ORF">OS493_004456</name>
</gene>
<dbReference type="PROSITE" id="PS51715">
    <property type="entry name" value="G_GB1_RHD3"/>
    <property type="match status" value="1"/>
</dbReference>
<dbReference type="Pfam" id="PF02263">
    <property type="entry name" value="GBP"/>
    <property type="match status" value="1"/>
</dbReference>
<dbReference type="GO" id="GO:0003924">
    <property type="term" value="F:GTPase activity"/>
    <property type="evidence" value="ECO:0007669"/>
    <property type="project" value="InterPro"/>
</dbReference>
<name>A0A9W9ZHV6_9CNID</name>
<evidence type="ECO:0000259" key="5">
    <source>
        <dbReference type="PROSITE" id="PS51715"/>
    </source>
</evidence>
<evidence type="ECO:0000256" key="4">
    <source>
        <dbReference type="PROSITE-ProRule" id="PRU01052"/>
    </source>
</evidence>
<dbReference type="Proteomes" id="UP001163046">
    <property type="component" value="Unassembled WGS sequence"/>
</dbReference>
<comment type="caution">
    <text evidence="6">The sequence shown here is derived from an EMBL/GenBank/DDBJ whole genome shotgun (WGS) entry which is preliminary data.</text>
</comment>
<dbReference type="PANTHER" id="PTHR10751">
    <property type="entry name" value="GUANYLATE BINDING PROTEIN"/>
    <property type="match status" value="1"/>
</dbReference>